<organism evidence="1 2">
    <name type="scientific">Desulfosporosinus metallidurans</name>
    <dbReference type="NCBI Taxonomy" id="1888891"/>
    <lineage>
        <taxon>Bacteria</taxon>
        <taxon>Bacillati</taxon>
        <taxon>Bacillota</taxon>
        <taxon>Clostridia</taxon>
        <taxon>Eubacteriales</taxon>
        <taxon>Desulfitobacteriaceae</taxon>
        <taxon>Desulfosporosinus</taxon>
    </lineage>
</organism>
<sequence>MGGGGAALITGGRCDADVGAGIVPPEDIPDDATKVRGAISRLTGEIKYTGNIVIFENIHIYPLLSILFESFSIHIILPQ</sequence>
<dbReference type="RefSeq" id="WP_075366859.1">
    <property type="nucleotide sequence ID" value="NZ_MLBF01000057.1"/>
</dbReference>
<dbReference type="AlphaFoldDB" id="A0A1Q8QJC8"/>
<dbReference type="Proteomes" id="UP000186102">
    <property type="component" value="Unassembled WGS sequence"/>
</dbReference>
<accession>A0A1Q8QJC8</accession>
<name>A0A1Q8QJC8_9FIRM</name>
<protein>
    <submittedName>
        <fullName evidence="1">Uncharacterized protein</fullName>
    </submittedName>
</protein>
<dbReference type="EMBL" id="MLBF01000057">
    <property type="protein sequence ID" value="OLN27435.1"/>
    <property type="molecule type" value="Genomic_DNA"/>
</dbReference>
<evidence type="ECO:0000313" key="2">
    <source>
        <dbReference type="Proteomes" id="UP000186102"/>
    </source>
</evidence>
<comment type="caution">
    <text evidence="1">The sequence shown here is derived from an EMBL/GenBank/DDBJ whole genome shotgun (WGS) entry which is preliminary data.</text>
</comment>
<evidence type="ECO:0000313" key="1">
    <source>
        <dbReference type="EMBL" id="OLN27435.1"/>
    </source>
</evidence>
<keyword evidence="2" id="KW-1185">Reference proteome</keyword>
<reference evidence="1 2" key="1">
    <citation type="submission" date="2016-09" db="EMBL/GenBank/DDBJ databases">
        <title>Complete genome of Desulfosporosinus sp. OL.</title>
        <authorList>
            <person name="Mardanov A."/>
            <person name="Beletsky A."/>
            <person name="Panova A."/>
            <person name="Karnachuk O."/>
            <person name="Ravin N."/>
        </authorList>
    </citation>
    <scope>NUCLEOTIDE SEQUENCE [LARGE SCALE GENOMIC DNA]</scope>
    <source>
        <strain evidence="1 2">OL</strain>
    </source>
</reference>
<gene>
    <name evidence="1" type="ORF">DSOL_4512</name>
</gene>
<proteinExistence type="predicted"/>